<dbReference type="AlphaFoldDB" id="A0A140L8G3"/>
<evidence type="ECO:0000256" key="1">
    <source>
        <dbReference type="ARBA" id="ARBA00003217"/>
    </source>
</evidence>
<keyword evidence="6" id="KW-0645">Protease</keyword>
<keyword evidence="7 16" id="KW-0732">Signal</keyword>
<dbReference type="GO" id="GO:0008360">
    <property type="term" value="P:regulation of cell shape"/>
    <property type="evidence" value="ECO:0007669"/>
    <property type="project" value="UniProtKB-KW"/>
</dbReference>
<evidence type="ECO:0000313" key="18">
    <source>
        <dbReference type="EMBL" id="KXG76838.1"/>
    </source>
</evidence>
<gene>
    <name evidence="18" type="primary">dacB_2</name>
    <name evidence="18" type="ORF">AN619_08300</name>
</gene>
<evidence type="ECO:0000256" key="14">
    <source>
        <dbReference type="PIRSR" id="PIRSR618044-2"/>
    </source>
</evidence>
<name>A0A140L8G3_9FIRM</name>
<keyword evidence="10" id="KW-0573">Peptidoglycan synthesis</keyword>
<organism evidence="18 19">
    <name type="scientific">Thermotalea metallivorans</name>
    <dbReference type="NCBI Taxonomy" id="520762"/>
    <lineage>
        <taxon>Bacteria</taxon>
        <taxon>Bacillati</taxon>
        <taxon>Bacillota</taxon>
        <taxon>Clostridia</taxon>
        <taxon>Peptostreptococcales</taxon>
        <taxon>Thermotaleaceae</taxon>
        <taxon>Thermotalea</taxon>
    </lineage>
</organism>
<dbReference type="PATRIC" id="fig|520762.4.peg.925"/>
<dbReference type="GO" id="GO:0071555">
    <property type="term" value="P:cell wall organization"/>
    <property type="evidence" value="ECO:0007669"/>
    <property type="project" value="UniProtKB-KW"/>
</dbReference>
<comment type="function">
    <text evidence="1">Removes C-terminal D-alanyl residues from sugar-peptide cell wall precursors.</text>
</comment>
<dbReference type="InterPro" id="IPR015956">
    <property type="entry name" value="Peniciliin-bd_prot_C_sf"/>
</dbReference>
<keyword evidence="19" id="KW-1185">Reference proteome</keyword>
<dbReference type="Proteomes" id="UP000070456">
    <property type="component" value="Unassembled WGS sequence"/>
</dbReference>
<keyword evidence="5 18" id="KW-0121">Carboxypeptidase</keyword>
<comment type="caution">
    <text evidence="18">The sequence shown here is derived from an EMBL/GenBank/DDBJ whole genome shotgun (WGS) entry which is preliminary data.</text>
</comment>
<dbReference type="Gene3D" id="2.60.410.10">
    <property type="entry name" value="D-Ala-D-Ala carboxypeptidase, C-terminal domain"/>
    <property type="match status" value="1"/>
</dbReference>
<evidence type="ECO:0000256" key="10">
    <source>
        <dbReference type="ARBA" id="ARBA00022984"/>
    </source>
</evidence>
<dbReference type="GO" id="GO:0009002">
    <property type="term" value="F:serine-type D-Ala-D-Ala carboxypeptidase activity"/>
    <property type="evidence" value="ECO:0007669"/>
    <property type="project" value="UniProtKB-EC"/>
</dbReference>
<feature type="chain" id="PRO_5007491688" description="serine-type D-Ala-D-Ala carboxypeptidase" evidence="16">
    <location>
        <begin position="23"/>
        <end position="374"/>
    </location>
</feature>
<proteinExistence type="inferred from homology"/>
<comment type="catalytic activity">
    <reaction evidence="12">
        <text>Preferential cleavage: (Ac)2-L-Lys-D-Ala-|-D-Ala. Also transpeptidation of peptidyl-alanyl moieties that are N-acyl substituents of D-alanine.</text>
        <dbReference type="EC" id="3.4.16.4"/>
    </reaction>
</comment>
<dbReference type="InterPro" id="IPR012907">
    <property type="entry name" value="Peptidase_S11_C"/>
</dbReference>
<dbReference type="SUPFAM" id="SSF56601">
    <property type="entry name" value="beta-lactamase/transpeptidase-like"/>
    <property type="match status" value="1"/>
</dbReference>
<evidence type="ECO:0000256" key="12">
    <source>
        <dbReference type="ARBA" id="ARBA00034000"/>
    </source>
</evidence>
<feature type="binding site" evidence="14">
    <location>
        <position position="219"/>
    </location>
    <ligand>
        <name>substrate</name>
    </ligand>
</feature>
<comment type="pathway">
    <text evidence="2">Cell wall biogenesis; peptidoglycan biosynthesis.</text>
</comment>
<dbReference type="PRINTS" id="PR00725">
    <property type="entry name" value="DADACBPTASE1"/>
</dbReference>
<evidence type="ECO:0000256" key="15">
    <source>
        <dbReference type="RuleBase" id="RU004016"/>
    </source>
</evidence>
<sequence length="374" mass="42263">MKKKFAFILLPLTLLFSTFSIAFSYADDFNISAFSAIVMDVKTGRILYKKNIHAKKPMASTTKIMTALLALEKSSLDSVVKVPRQAVGVEGSSIYLQYDEKIKMEDLLYGLMLRSGNDAAVAIATHIAGSVDGFSQLMNRKAKEIGANNTNFMNPHGLHHDQHYTTAYDLALITRQALLNENFKKIVSTKLWTAQREGHRYFYNKNKTLTQLEGGDGVKTGYTKAAGRCLVTSATRNGMQLVAVVLDAPNWFEDSYLLLNYAFKRYQPYHVIHRDTYLKSISVFNGEKSHTGIVAKEDVIIPVSEEEKNKILSVLEANETIHAPIARGMKIGKAKIYLDGRLLYTTDLFTREDIDQKHLKDKIIDFIQRRSYKE</sequence>
<dbReference type="Pfam" id="PF07943">
    <property type="entry name" value="PBP5_C"/>
    <property type="match status" value="1"/>
</dbReference>
<evidence type="ECO:0000256" key="9">
    <source>
        <dbReference type="ARBA" id="ARBA00022960"/>
    </source>
</evidence>
<evidence type="ECO:0000256" key="16">
    <source>
        <dbReference type="SAM" id="SignalP"/>
    </source>
</evidence>
<dbReference type="EC" id="3.4.16.4" evidence="4"/>
<evidence type="ECO:0000256" key="8">
    <source>
        <dbReference type="ARBA" id="ARBA00022801"/>
    </source>
</evidence>
<evidence type="ECO:0000256" key="7">
    <source>
        <dbReference type="ARBA" id="ARBA00022729"/>
    </source>
</evidence>
<feature type="signal peptide" evidence="16">
    <location>
        <begin position="1"/>
        <end position="22"/>
    </location>
</feature>
<dbReference type="PANTHER" id="PTHR21581">
    <property type="entry name" value="D-ALANYL-D-ALANINE CARBOXYPEPTIDASE"/>
    <property type="match status" value="1"/>
</dbReference>
<evidence type="ECO:0000256" key="2">
    <source>
        <dbReference type="ARBA" id="ARBA00004752"/>
    </source>
</evidence>
<evidence type="ECO:0000259" key="17">
    <source>
        <dbReference type="SMART" id="SM00936"/>
    </source>
</evidence>
<dbReference type="SMART" id="SM00936">
    <property type="entry name" value="PBP5_C"/>
    <property type="match status" value="1"/>
</dbReference>
<evidence type="ECO:0000256" key="11">
    <source>
        <dbReference type="ARBA" id="ARBA00023316"/>
    </source>
</evidence>
<dbReference type="InterPro" id="IPR018044">
    <property type="entry name" value="Peptidase_S11"/>
</dbReference>
<dbReference type="UniPathway" id="UPA00219"/>
<evidence type="ECO:0000256" key="13">
    <source>
        <dbReference type="PIRSR" id="PIRSR618044-1"/>
    </source>
</evidence>
<dbReference type="InterPro" id="IPR001967">
    <property type="entry name" value="Peptidase_S11_N"/>
</dbReference>
<evidence type="ECO:0000256" key="3">
    <source>
        <dbReference type="ARBA" id="ARBA00007164"/>
    </source>
</evidence>
<dbReference type="InterPro" id="IPR037167">
    <property type="entry name" value="Peptidase_S11_C_sf"/>
</dbReference>
<feature type="active site" evidence="13">
    <location>
        <position position="115"/>
    </location>
</feature>
<dbReference type="SUPFAM" id="SSF69189">
    <property type="entry name" value="Penicillin-binding protein associated domain"/>
    <property type="match status" value="1"/>
</dbReference>
<evidence type="ECO:0000313" key="19">
    <source>
        <dbReference type="Proteomes" id="UP000070456"/>
    </source>
</evidence>
<reference evidence="18 19" key="1">
    <citation type="submission" date="2015-12" db="EMBL/GenBank/DDBJ databases">
        <title>Draft genome sequence of the thermoanaerobe Thermotalea metallivorans, an isolate from the runoff channel of the Great Artesian Basin, Australia.</title>
        <authorList>
            <person name="Patel B.K."/>
        </authorList>
    </citation>
    <scope>NUCLEOTIDE SEQUENCE [LARGE SCALE GENOMIC DNA]</scope>
    <source>
        <strain evidence="18 19">B2-1</strain>
    </source>
</reference>
<evidence type="ECO:0000256" key="4">
    <source>
        <dbReference type="ARBA" id="ARBA00012448"/>
    </source>
</evidence>
<dbReference type="PANTHER" id="PTHR21581:SF33">
    <property type="entry name" value="D-ALANYL-D-ALANINE CARBOXYPEPTIDASE DACB"/>
    <property type="match status" value="1"/>
</dbReference>
<keyword evidence="8 18" id="KW-0378">Hydrolase</keyword>
<feature type="active site" description="Proton acceptor" evidence="13">
    <location>
        <position position="63"/>
    </location>
</feature>
<evidence type="ECO:0000256" key="6">
    <source>
        <dbReference type="ARBA" id="ARBA00022670"/>
    </source>
</evidence>
<evidence type="ECO:0000256" key="5">
    <source>
        <dbReference type="ARBA" id="ARBA00022645"/>
    </source>
</evidence>
<accession>A0A140L8G3</accession>
<dbReference type="GO" id="GO:0009252">
    <property type="term" value="P:peptidoglycan biosynthetic process"/>
    <property type="evidence" value="ECO:0007669"/>
    <property type="project" value="UniProtKB-UniPathway"/>
</dbReference>
<keyword evidence="9" id="KW-0133">Cell shape</keyword>
<protein>
    <recommendedName>
        <fullName evidence="4">serine-type D-Ala-D-Ala carboxypeptidase</fullName>
        <ecNumber evidence="4">3.4.16.4</ecNumber>
    </recommendedName>
</protein>
<dbReference type="EMBL" id="LOEE01000021">
    <property type="protein sequence ID" value="KXG76838.1"/>
    <property type="molecule type" value="Genomic_DNA"/>
</dbReference>
<comment type="similarity">
    <text evidence="3 15">Belongs to the peptidase S11 family.</text>
</comment>
<feature type="active site" description="Acyl-ester intermediate" evidence="13">
    <location>
        <position position="60"/>
    </location>
</feature>
<dbReference type="Gene3D" id="3.40.710.10">
    <property type="entry name" value="DD-peptidase/beta-lactamase superfamily"/>
    <property type="match status" value="1"/>
</dbReference>
<dbReference type="STRING" id="520762.AN619_08300"/>
<dbReference type="GO" id="GO:0006508">
    <property type="term" value="P:proteolysis"/>
    <property type="evidence" value="ECO:0007669"/>
    <property type="project" value="UniProtKB-KW"/>
</dbReference>
<feature type="domain" description="Peptidase S11 D-Ala-D-Ala carboxypeptidase A C-terminal" evidence="17">
    <location>
        <begin position="266"/>
        <end position="356"/>
    </location>
</feature>
<dbReference type="Pfam" id="PF00768">
    <property type="entry name" value="Peptidase_S11"/>
    <property type="match status" value="1"/>
</dbReference>
<dbReference type="RefSeq" id="WP_068555204.1">
    <property type="nucleotide sequence ID" value="NZ_LOEE01000021.1"/>
</dbReference>
<keyword evidence="11" id="KW-0961">Cell wall biogenesis/degradation</keyword>
<dbReference type="InterPro" id="IPR012338">
    <property type="entry name" value="Beta-lactam/transpept-like"/>
</dbReference>